<proteinExistence type="predicted"/>
<name>A0A327QWV2_9BACT</name>
<keyword evidence="2" id="KW-1185">Reference proteome</keyword>
<evidence type="ECO:0000313" key="1">
    <source>
        <dbReference type="EMBL" id="RAJ08435.1"/>
    </source>
</evidence>
<gene>
    <name evidence="1" type="ORF">LX64_01086</name>
</gene>
<dbReference type="Proteomes" id="UP000249547">
    <property type="component" value="Unassembled WGS sequence"/>
</dbReference>
<organism evidence="1 2">
    <name type="scientific">Chitinophaga skermanii</name>
    <dbReference type="NCBI Taxonomy" id="331697"/>
    <lineage>
        <taxon>Bacteria</taxon>
        <taxon>Pseudomonadati</taxon>
        <taxon>Bacteroidota</taxon>
        <taxon>Chitinophagia</taxon>
        <taxon>Chitinophagales</taxon>
        <taxon>Chitinophagaceae</taxon>
        <taxon>Chitinophaga</taxon>
    </lineage>
</organism>
<comment type="caution">
    <text evidence="1">The sequence shown here is derived from an EMBL/GenBank/DDBJ whole genome shotgun (WGS) entry which is preliminary data.</text>
</comment>
<protein>
    <submittedName>
        <fullName evidence="1">Uncharacterized protein</fullName>
    </submittedName>
</protein>
<reference evidence="1 2" key="1">
    <citation type="submission" date="2018-06" db="EMBL/GenBank/DDBJ databases">
        <title>Genomic Encyclopedia of Archaeal and Bacterial Type Strains, Phase II (KMG-II): from individual species to whole genera.</title>
        <authorList>
            <person name="Goeker M."/>
        </authorList>
    </citation>
    <scope>NUCLEOTIDE SEQUENCE [LARGE SCALE GENOMIC DNA]</scope>
    <source>
        <strain evidence="1 2">DSM 23857</strain>
    </source>
</reference>
<evidence type="ECO:0000313" key="2">
    <source>
        <dbReference type="Proteomes" id="UP000249547"/>
    </source>
</evidence>
<sequence>MPLLTALCRFMPEYAGLCRFPSEVTQYERNMFYLYTPKYSPQ</sequence>
<accession>A0A327QWV2</accession>
<dbReference type="AlphaFoldDB" id="A0A327QWV2"/>
<dbReference type="EMBL" id="QLLL01000002">
    <property type="protein sequence ID" value="RAJ08435.1"/>
    <property type="molecule type" value="Genomic_DNA"/>
</dbReference>